<proteinExistence type="predicted"/>
<reference evidence="1" key="2">
    <citation type="submission" date="2020-08" db="EMBL/GenBank/DDBJ databases">
        <authorList>
            <person name="Chen M."/>
            <person name="Teng W."/>
            <person name="Zhao L."/>
            <person name="Hu C."/>
            <person name="Zhou Y."/>
            <person name="Han B."/>
            <person name="Song L."/>
            <person name="Shu W."/>
        </authorList>
    </citation>
    <scope>NUCLEOTIDE SEQUENCE</scope>
    <source>
        <strain evidence="1">FACHB-1375</strain>
    </source>
</reference>
<keyword evidence="1" id="KW-0547">Nucleotide-binding</keyword>
<keyword evidence="1" id="KW-0067">ATP-binding</keyword>
<dbReference type="RefSeq" id="WP_190464038.1">
    <property type="nucleotide sequence ID" value="NZ_JACJPW010000018.1"/>
</dbReference>
<protein>
    <submittedName>
        <fullName evidence="1">ATP-binding protein</fullName>
    </submittedName>
</protein>
<comment type="caution">
    <text evidence="1">The sequence shown here is derived from an EMBL/GenBank/DDBJ whole genome shotgun (WGS) entry which is preliminary data.</text>
</comment>
<dbReference type="InterPro" id="IPR058084">
    <property type="entry name" value="Slr1658-like"/>
</dbReference>
<evidence type="ECO:0000313" key="1">
    <source>
        <dbReference type="EMBL" id="MBD2181272.1"/>
    </source>
</evidence>
<name>A0A926VE27_9CYAN</name>
<evidence type="ECO:0000313" key="2">
    <source>
        <dbReference type="Proteomes" id="UP000641646"/>
    </source>
</evidence>
<dbReference type="NCBIfam" id="NF047703">
    <property type="entry name" value="slr1658_superfam"/>
    <property type="match status" value="1"/>
</dbReference>
<dbReference type="EMBL" id="JACJPW010000018">
    <property type="protein sequence ID" value="MBD2181272.1"/>
    <property type="molecule type" value="Genomic_DNA"/>
</dbReference>
<accession>A0A926VE27</accession>
<dbReference type="GO" id="GO:0005524">
    <property type="term" value="F:ATP binding"/>
    <property type="evidence" value="ECO:0007669"/>
    <property type="project" value="UniProtKB-KW"/>
</dbReference>
<dbReference type="AlphaFoldDB" id="A0A926VE27"/>
<gene>
    <name evidence="1" type="ORF">H6G03_09170</name>
</gene>
<organism evidence="1 2">
    <name type="scientific">Aerosakkonema funiforme FACHB-1375</name>
    <dbReference type="NCBI Taxonomy" id="2949571"/>
    <lineage>
        <taxon>Bacteria</taxon>
        <taxon>Bacillati</taxon>
        <taxon>Cyanobacteriota</taxon>
        <taxon>Cyanophyceae</taxon>
        <taxon>Oscillatoriophycideae</taxon>
        <taxon>Aerosakkonematales</taxon>
        <taxon>Aerosakkonemataceae</taxon>
        <taxon>Aerosakkonema</taxon>
    </lineage>
</organism>
<reference evidence="1" key="1">
    <citation type="journal article" date="2015" name="ISME J.">
        <title>Draft Genome Sequence of Streptomyces incarnatus NRRL8089, which Produces the Nucleoside Antibiotic Sinefungin.</title>
        <authorList>
            <person name="Oshima K."/>
            <person name="Hattori M."/>
            <person name="Shimizu H."/>
            <person name="Fukuda K."/>
            <person name="Nemoto M."/>
            <person name="Inagaki K."/>
            <person name="Tamura T."/>
        </authorList>
    </citation>
    <scope>NUCLEOTIDE SEQUENCE</scope>
    <source>
        <strain evidence="1">FACHB-1375</strain>
    </source>
</reference>
<keyword evidence="2" id="KW-1185">Reference proteome</keyword>
<sequence>MNLASEVQIFGEFLAEIPASNEYLTLNFSPHSAPRKRRWQHNGISADFLGDYFAAFFPGEPTEDSKINRKDTVKGIVSYIANELLENAVKYSDESANLPIGITLYLYEHELIFNVTNYANRERVEKYQDFIRELLDSDPDEFYTRQLEKTALGNGESNMGLLTTINDYSARLSWKFEQVDRYPDIIHVSAIARLAV</sequence>
<dbReference type="Proteomes" id="UP000641646">
    <property type="component" value="Unassembled WGS sequence"/>
</dbReference>